<feature type="compositionally biased region" description="Polar residues" evidence="4">
    <location>
        <begin position="1"/>
        <end position="12"/>
    </location>
</feature>
<dbReference type="SMART" id="SM00248">
    <property type="entry name" value="ANK"/>
    <property type="match status" value="3"/>
</dbReference>
<accession>A0A4C1XDP4</accession>
<evidence type="ECO:0000256" key="2">
    <source>
        <dbReference type="ARBA" id="ARBA00023043"/>
    </source>
</evidence>
<proteinExistence type="predicted"/>
<dbReference type="InterPro" id="IPR036770">
    <property type="entry name" value="Ankyrin_rpt-contain_sf"/>
</dbReference>
<keyword evidence="2 3" id="KW-0040">ANK repeat</keyword>
<dbReference type="AlphaFoldDB" id="A0A4C1XDP4"/>
<evidence type="ECO:0000256" key="4">
    <source>
        <dbReference type="SAM" id="MobiDB-lite"/>
    </source>
</evidence>
<feature type="repeat" description="ANK" evidence="3">
    <location>
        <begin position="184"/>
        <end position="205"/>
    </location>
</feature>
<dbReference type="InterPro" id="IPR051070">
    <property type="entry name" value="NF-kappa-B_inhibitor"/>
</dbReference>
<sequence>MSGRQSSNTSTKIPVDINADSGYLSGPLSEQLLSEEFPHIDSDSSTQITSVESTNLDSGVDLSLSEQFSNVKLSESGRNNFDDNSTPTAQPQPTLNIIKDQDDRPLRFLFQQDDDGDTQLHIAAVHGCEKSVGTLVRVCPDQEWYNIPNDYGQTALHLAALSGHAVVTRMLVLAGASINIRDLGGETPLHLAATAGHNECLQALLAPIANEPHRRLSATLNQKNYNVSRSVSTRRVTSRDNLALHSSRRYSYVVMYTSESTSSRNPCARGSDRGSRHEQCTSVLAAAAGYPHVKVSSDGRPPARAPLAPPTSLCNHSEFPWPAAAAAVRLSLDRRLNSKIPHRAGNHLFLPLYILGKRVPSARRLVPHVNACTEKAPTFSNKNPEMVNEISFSIFGSSAAAAARELRPRRRARWENPTTRLAPFVPRSKQIPFTSYLYSR</sequence>
<dbReference type="SUPFAM" id="SSF48403">
    <property type="entry name" value="Ankyrin repeat"/>
    <property type="match status" value="1"/>
</dbReference>
<dbReference type="GO" id="GO:0005829">
    <property type="term" value="C:cytosol"/>
    <property type="evidence" value="ECO:0007669"/>
    <property type="project" value="TreeGrafter"/>
</dbReference>
<comment type="caution">
    <text evidence="5">The sequence shown here is derived from an EMBL/GenBank/DDBJ whole genome shotgun (WGS) entry which is preliminary data.</text>
</comment>
<dbReference type="GO" id="GO:0051059">
    <property type="term" value="F:NF-kappaB binding"/>
    <property type="evidence" value="ECO:0007669"/>
    <property type="project" value="TreeGrafter"/>
</dbReference>
<dbReference type="PROSITE" id="PS50088">
    <property type="entry name" value="ANK_REPEAT"/>
    <property type="match status" value="2"/>
</dbReference>
<dbReference type="PANTHER" id="PTHR46680:SF3">
    <property type="entry name" value="NF-KAPPA-B INHIBITOR CACTUS"/>
    <property type="match status" value="1"/>
</dbReference>
<dbReference type="OrthoDB" id="20727at2759"/>
<feature type="region of interest" description="Disordered" evidence="4">
    <location>
        <begin position="1"/>
        <end position="26"/>
    </location>
</feature>
<organism evidence="5 6">
    <name type="scientific">Eumeta variegata</name>
    <name type="common">Bagworm moth</name>
    <name type="synonym">Eumeta japonica</name>
    <dbReference type="NCBI Taxonomy" id="151549"/>
    <lineage>
        <taxon>Eukaryota</taxon>
        <taxon>Metazoa</taxon>
        <taxon>Ecdysozoa</taxon>
        <taxon>Arthropoda</taxon>
        <taxon>Hexapoda</taxon>
        <taxon>Insecta</taxon>
        <taxon>Pterygota</taxon>
        <taxon>Neoptera</taxon>
        <taxon>Endopterygota</taxon>
        <taxon>Lepidoptera</taxon>
        <taxon>Glossata</taxon>
        <taxon>Ditrysia</taxon>
        <taxon>Tineoidea</taxon>
        <taxon>Psychidae</taxon>
        <taxon>Oiketicinae</taxon>
        <taxon>Eumeta</taxon>
    </lineage>
</organism>
<dbReference type="PROSITE" id="PS50297">
    <property type="entry name" value="ANK_REP_REGION"/>
    <property type="match status" value="2"/>
</dbReference>
<gene>
    <name evidence="5" type="primary">cact</name>
    <name evidence="5" type="ORF">EVAR_37485_1</name>
</gene>
<name>A0A4C1XDP4_EUMVA</name>
<evidence type="ECO:0000256" key="3">
    <source>
        <dbReference type="PROSITE-ProRule" id="PRU00023"/>
    </source>
</evidence>
<reference evidence="5 6" key="1">
    <citation type="journal article" date="2019" name="Commun. Biol.">
        <title>The bagworm genome reveals a unique fibroin gene that provides high tensile strength.</title>
        <authorList>
            <person name="Kono N."/>
            <person name="Nakamura H."/>
            <person name="Ohtoshi R."/>
            <person name="Tomita M."/>
            <person name="Numata K."/>
            <person name="Arakawa K."/>
        </authorList>
    </citation>
    <scope>NUCLEOTIDE SEQUENCE [LARGE SCALE GENOMIC DNA]</scope>
</reference>
<feature type="repeat" description="ANK" evidence="3">
    <location>
        <begin position="151"/>
        <end position="183"/>
    </location>
</feature>
<dbReference type="STRING" id="151549.A0A4C1XDP4"/>
<evidence type="ECO:0000313" key="5">
    <source>
        <dbReference type="EMBL" id="GBP60449.1"/>
    </source>
</evidence>
<dbReference type="Pfam" id="PF12796">
    <property type="entry name" value="Ank_2"/>
    <property type="match status" value="1"/>
</dbReference>
<evidence type="ECO:0000313" key="6">
    <source>
        <dbReference type="Proteomes" id="UP000299102"/>
    </source>
</evidence>
<dbReference type="PANTHER" id="PTHR46680">
    <property type="entry name" value="NF-KAPPA-B INHIBITOR ALPHA"/>
    <property type="match status" value="1"/>
</dbReference>
<keyword evidence="6" id="KW-1185">Reference proteome</keyword>
<protein>
    <submittedName>
        <fullName evidence="5">NF-kappa-B inhibitor cactus</fullName>
    </submittedName>
</protein>
<dbReference type="GO" id="GO:0071356">
    <property type="term" value="P:cellular response to tumor necrosis factor"/>
    <property type="evidence" value="ECO:0007669"/>
    <property type="project" value="TreeGrafter"/>
</dbReference>
<keyword evidence="1" id="KW-0677">Repeat</keyword>
<dbReference type="EMBL" id="BGZK01000788">
    <property type="protein sequence ID" value="GBP60449.1"/>
    <property type="molecule type" value="Genomic_DNA"/>
</dbReference>
<evidence type="ECO:0000256" key="1">
    <source>
        <dbReference type="ARBA" id="ARBA00022737"/>
    </source>
</evidence>
<dbReference type="InterPro" id="IPR002110">
    <property type="entry name" value="Ankyrin_rpt"/>
</dbReference>
<dbReference type="Gene3D" id="1.25.40.20">
    <property type="entry name" value="Ankyrin repeat-containing domain"/>
    <property type="match status" value="1"/>
</dbReference>
<dbReference type="Proteomes" id="UP000299102">
    <property type="component" value="Unassembled WGS sequence"/>
</dbReference>